<accession>A0A8H6DYV9</accession>
<dbReference type="PANTHER" id="PTHR13556:SF2">
    <property type="entry name" value="TRANSCRIPTIONAL ADAPTER 3"/>
    <property type="match status" value="1"/>
</dbReference>
<proteinExistence type="inferred from homology"/>
<dbReference type="GO" id="GO:0005634">
    <property type="term" value="C:nucleus"/>
    <property type="evidence" value="ECO:0007669"/>
    <property type="project" value="UniProtKB-SubCell"/>
</dbReference>
<dbReference type="EMBL" id="WNKQ01000005">
    <property type="protein sequence ID" value="KAF5851640.1"/>
    <property type="molecule type" value="Genomic_DNA"/>
</dbReference>
<comment type="caution">
    <text evidence="7">The sequence shown here is derived from an EMBL/GenBank/DDBJ whole genome shotgun (WGS) entry which is preliminary data.</text>
</comment>
<evidence type="ECO:0000256" key="6">
    <source>
        <dbReference type="SAM" id="MobiDB-lite"/>
    </source>
</evidence>
<feature type="compositionally biased region" description="Low complexity" evidence="6">
    <location>
        <begin position="178"/>
        <end position="193"/>
    </location>
</feature>
<dbReference type="AlphaFoldDB" id="A0A8H6DYV9"/>
<feature type="compositionally biased region" description="Polar residues" evidence="6">
    <location>
        <begin position="392"/>
        <end position="401"/>
    </location>
</feature>
<keyword evidence="5" id="KW-0539">Nucleus</keyword>
<feature type="region of interest" description="Disordered" evidence="6">
    <location>
        <begin position="1"/>
        <end position="51"/>
    </location>
</feature>
<comment type="similarity">
    <text evidence="2">Belongs to the NGG1 family.</text>
</comment>
<evidence type="ECO:0000256" key="1">
    <source>
        <dbReference type="ARBA" id="ARBA00004123"/>
    </source>
</evidence>
<sequence>MAPTGLSGKAKATKPGSKPSQTPRSRNTTPLPNVRASVEPSSASSHFGGRLTSYLKKCPVTVEEILETAGNGSHIPSGKQLLTMRDNIEKTVLKNVESRCVQSEGALRELMSLKKSRAPRDREKDKAPDDRDRKHKLKKVNPKHDDNGKHPPAVGAHGVARQDGGDKGKSTVSTPHNSSAISSPVSQAPPSAAGTGPVDAPSPSASDVSHQPAPAPAVPQFQTFGPDPAKFDDPTIYHIREVTPGMSIEEKKEIYCVAQFPLTDLRDKIAGSPPDKDFSNAKPPSQVNATVFANYVEPYIRPLTEEDVAFLKERGDRVAPFVLPRRGPRHYKEIWAEEDGSMHIDSNDQRPPPNVPRGSAEDILDDVLETDQVSAGPLLSRLLATLRPEGRGNQNNQNETNGIGGDAMDIDEGAGAPPDMSNTNSLAAAAQLPDLVQPSWKPPVQGARTDFVGMEDRILMELKHFGFISETDAETQSYDSHFDDEVAQRLRFLQEELRKQSIINGARKQRLLELTEERIAQQEYNTIADDLDNQLNAAYLKRNRNLGKGKKQNKRPGGAGGGSHPVTNAGISRPGVGEPIRTLMERRTQWLNTIGPVVNYGKTGLPTETIFGEDKMKELENREVEIWNTEAEE</sequence>
<dbReference type="GO" id="GO:0006357">
    <property type="term" value="P:regulation of transcription by RNA polymerase II"/>
    <property type="evidence" value="ECO:0007669"/>
    <property type="project" value="TreeGrafter"/>
</dbReference>
<organism evidence="7 8">
    <name type="scientific">Cochliobolus sativus</name>
    <name type="common">Common root rot and spot blotch fungus</name>
    <name type="synonym">Bipolaris sorokiniana</name>
    <dbReference type="NCBI Taxonomy" id="45130"/>
    <lineage>
        <taxon>Eukaryota</taxon>
        <taxon>Fungi</taxon>
        <taxon>Dikarya</taxon>
        <taxon>Ascomycota</taxon>
        <taxon>Pezizomycotina</taxon>
        <taxon>Dothideomycetes</taxon>
        <taxon>Pleosporomycetidae</taxon>
        <taxon>Pleosporales</taxon>
        <taxon>Pleosporineae</taxon>
        <taxon>Pleosporaceae</taxon>
        <taxon>Bipolaris</taxon>
    </lineage>
</organism>
<feature type="compositionally biased region" description="Basic and acidic residues" evidence="6">
    <location>
        <begin position="118"/>
        <end position="132"/>
    </location>
</feature>
<name>A0A8H6DYV9_COCSA</name>
<evidence type="ECO:0000256" key="4">
    <source>
        <dbReference type="ARBA" id="ARBA00023163"/>
    </source>
</evidence>
<evidence type="ECO:0000313" key="8">
    <source>
        <dbReference type="Proteomes" id="UP000624244"/>
    </source>
</evidence>
<feature type="region of interest" description="Disordered" evidence="6">
    <location>
        <begin position="340"/>
        <end position="360"/>
    </location>
</feature>
<comment type="subcellular location">
    <subcellularLocation>
        <location evidence="1">Nucleus</location>
    </subcellularLocation>
</comment>
<dbReference type="GO" id="GO:0003713">
    <property type="term" value="F:transcription coactivator activity"/>
    <property type="evidence" value="ECO:0007669"/>
    <property type="project" value="TreeGrafter"/>
</dbReference>
<evidence type="ECO:0000256" key="2">
    <source>
        <dbReference type="ARBA" id="ARBA00005330"/>
    </source>
</evidence>
<evidence type="ECO:0000256" key="3">
    <source>
        <dbReference type="ARBA" id="ARBA00023015"/>
    </source>
</evidence>
<keyword evidence="4" id="KW-0804">Transcription</keyword>
<dbReference type="Pfam" id="PF10198">
    <property type="entry name" value="Ada3"/>
    <property type="match status" value="1"/>
</dbReference>
<keyword evidence="3" id="KW-0805">Transcription regulation</keyword>
<gene>
    <name evidence="7" type="ORF">GGP41_004398</name>
</gene>
<evidence type="ECO:0000313" key="7">
    <source>
        <dbReference type="EMBL" id="KAF5851640.1"/>
    </source>
</evidence>
<evidence type="ECO:0000256" key="5">
    <source>
        <dbReference type="ARBA" id="ARBA00023242"/>
    </source>
</evidence>
<feature type="region of interest" description="Disordered" evidence="6">
    <location>
        <begin position="110"/>
        <end position="223"/>
    </location>
</feature>
<feature type="region of interest" description="Disordered" evidence="6">
    <location>
        <begin position="542"/>
        <end position="577"/>
    </location>
</feature>
<feature type="compositionally biased region" description="Polar residues" evidence="6">
    <location>
        <begin position="18"/>
        <end position="31"/>
    </location>
</feature>
<dbReference type="InterPro" id="IPR019340">
    <property type="entry name" value="Histone_AcTrfase_su3"/>
</dbReference>
<dbReference type="Proteomes" id="UP000624244">
    <property type="component" value="Unassembled WGS sequence"/>
</dbReference>
<feature type="compositionally biased region" description="Basic residues" evidence="6">
    <location>
        <begin position="542"/>
        <end position="554"/>
    </location>
</feature>
<dbReference type="PANTHER" id="PTHR13556">
    <property type="entry name" value="TRANSCRIPTIONAL ADAPTER 3-RELATED"/>
    <property type="match status" value="1"/>
</dbReference>
<reference evidence="7" key="1">
    <citation type="submission" date="2019-11" db="EMBL/GenBank/DDBJ databases">
        <title>Bipolaris sorokiniana Genome sequencing.</title>
        <authorList>
            <person name="Wang H."/>
        </authorList>
    </citation>
    <scope>NUCLEOTIDE SEQUENCE</scope>
</reference>
<dbReference type="GO" id="GO:0000124">
    <property type="term" value="C:SAGA complex"/>
    <property type="evidence" value="ECO:0007669"/>
    <property type="project" value="TreeGrafter"/>
</dbReference>
<feature type="region of interest" description="Disordered" evidence="6">
    <location>
        <begin position="387"/>
        <end position="421"/>
    </location>
</feature>
<protein>
    <submittedName>
        <fullName evidence="7">Uncharacterized protein</fullName>
    </submittedName>
</protein>